<dbReference type="EMBL" id="KQ981744">
    <property type="protein sequence ID" value="KYN36335.1"/>
    <property type="molecule type" value="Genomic_DNA"/>
</dbReference>
<keyword evidence="3" id="KW-1185">Reference proteome</keyword>
<name>A0A195F6W0_9HYME</name>
<reference evidence="2 3" key="1">
    <citation type="submission" date="2016-03" db="EMBL/GenBank/DDBJ databases">
        <title>Trachymyrmex septentrionalis WGS genome.</title>
        <authorList>
            <person name="Nygaard S."/>
            <person name="Hu H."/>
            <person name="Boomsma J."/>
            <person name="Zhang G."/>
        </authorList>
    </citation>
    <scope>NUCLEOTIDE SEQUENCE [LARGE SCALE GENOMIC DNA]</scope>
    <source>
        <strain evidence="2">Tsep2-gDNA-1</strain>
        <tissue evidence="2">Whole body</tissue>
    </source>
</reference>
<keyword evidence="1" id="KW-0812">Transmembrane</keyword>
<feature type="transmembrane region" description="Helical" evidence="1">
    <location>
        <begin position="7"/>
        <end position="26"/>
    </location>
</feature>
<accession>A0A195F6W0</accession>
<evidence type="ECO:0000313" key="2">
    <source>
        <dbReference type="EMBL" id="KYN36335.1"/>
    </source>
</evidence>
<dbReference type="AlphaFoldDB" id="A0A195F6W0"/>
<evidence type="ECO:0000256" key="1">
    <source>
        <dbReference type="SAM" id="Phobius"/>
    </source>
</evidence>
<sequence length="39" mass="4646">MWPRYGFCNFLPTAILFLTCTGWWRLSNIFCDPQAVDFD</sequence>
<protein>
    <submittedName>
        <fullName evidence="2">Uncharacterized protein</fullName>
    </submittedName>
</protein>
<proteinExistence type="predicted"/>
<organism evidence="2 3">
    <name type="scientific">Trachymyrmex septentrionalis</name>
    <dbReference type="NCBI Taxonomy" id="34720"/>
    <lineage>
        <taxon>Eukaryota</taxon>
        <taxon>Metazoa</taxon>
        <taxon>Ecdysozoa</taxon>
        <taxon>Arthropoda</taxon>
        <taxon>Hexapoda</taxon>
        <taxon>Insecta</taxon>
        <taxon>Pterygota</taxon>
        <taxon>Neoptera</taxon>
        <taxon>Endopterygota</taxon>
        <taxon>Hymenoptera</taxon>
        <taxon>Apocrita</taxon>
        <taxon>Aculeata</taxon>
        <taxon>Formicoidea</taxon>
        <taxon>Formicidae</taxon>
        <taxon>Myrmicinae</taxon>
        <taxon>Trachymyrmex</taxon>
    </lineage>
</organism>
<gene>
    <name evidence="2" type="ORF">ALC56_09295</name>
</gene>
<keyword evidence="1" id="KW-0472">Membrane</keyword>
<evidence type="ECO:0000313" key="3">
    <source>
        <dbReference type="Proteomes" id="UP000078541"/>
    </source>
</evidence>
<dbReference type="Proteomes" id="UP000078541">
    <property type="component" value="Unassembled WGS sequence"/>
</dbReference>
<keyword evidence="1" id="KW-1133">Transmembrane helix</keyword>